<name>A0A1E7QK62_WOLPI</name>
<dbReference type="InterPro" id="IPR038765">
    <property type="entry name" value="Papain-like_cys_pep_sf"/>
</dbReference>
<gene>
    <name evidence="2" type="ORF">BIY23_04510</name>
</gene>
<keyword evidence="3" id="KW-1185">Reference proteome</keyword>
<dbReference type="Proteomes" id="UP000175679">
    <property type="component" value="Unassembled WGS sequence"/>
</dbReference>
<dbReference type="AlphaFoldDB" id="A0A1E7QK62"/>
<evidence type="ECO:0000313" key="3">
    <source>
        <dbReference type="Proteomes" id="UP000175679"/>
    </source>
</evidence>
<protein>
    <recommendedName>
        <fullName evidence="1">DUF3857 domain-containing protein</fullName>
    </recommendedName>
</protein>
<evidence type="ECO:0000313" key="2">
    <source>
        <dbReference type="EMBL" id="OEY86861.1"/>
    </source>
</evidence>
<dbReference type="OrthoDB" id="98874at2"/>
<evidence type="ECO:0000259" key="1">
    <source>
        <dbReference type="Pfam" id="PF12969"/>
    </source>
</evidence>
<dbReference type="Gene3D" id="3.10.620.30">
    <property type="match status" value="1"/>
</dbReference>
<dbReference type="Gene3D" id="2.60.40.3140">
    <property type="match status" value="1"/>
</dbReference>
<comment type="caution">
    <text evidence="2">The sequence shown here is derived from an EMBL/GenBank/DDBJ whole genome shotgun (WGS) entry which is preliminary data.</text>
</comment>
<feature type="domain" description="DUF3857" evidence="1">
    <location>
        <begin position="45"/>
        <end position="183"/>
    </location>
</feature>
<dbReference type="RefSeq" id="WP_070064865.1">
    <property type="nucleotide sequence ID" value="NZ_MJMG01000002.1"/>
</dbReference>
<sequence length="634" mass="72488">MQTYLKIFLYLLSFFVIHVVEARWCNYEDAGYESEFINEDVVINADGSTKSIIESQNKILKESGRSTFTHYNLTYNSNISQITILAAKTIYNGKEYKVKKDMIEDKPIASSGYGFDQLNQITISFPKVELGSQVYLKYKSIKKKQPIKDFFGKVFGFSSLGCIKQFNGNIKSKLPLHIKLNDPRNSLKIVNEKKDDVHNINITLSKPICECIINEPQFLVDSKYSTWIILSSLNNWEDFAKKLFPGYYNVINQELPEIFMDIANAASSRGSDTEQINFITSSLSEKIQYMGDWRTIEGGYFPRDLKKIADSQVGDCKDFSAATAAILQKLGYKVQPLWVTRGTTAAFLHVYPLPTFTDFNHVMLKVTSKKEKVYWIDPTNMVSMAQGIFPDIADRDALILDDKEAGLTKVPKIDYQNSKVIHDRELIIKDDLVEQRGVITMCGESAQQFTGYGLDVSNDQLKEMAFHEISGTYLVEDEKKFLELPDLTSRVVKDLTIKYVFQKKNMTYKTNLGNAFTLRANAFTLRAHDWLHRVINTASDQVSDIFIDIPQTIEIRTTIKDINVKDCSRLNFKANSPWLHVNRSCNHQNGSTQFIDTILILKNFITNEELKSVEYKNLKNKLESDFANVSVIIN</sequence>
<accession>A0A1E7QK62</accession>
<dbReference type="InterPro" id="IPR024618">
    <property type="entry name" value="DUF3857"/>
</dbReference>
<dbReference type="EMBL" id="MJMG01000002">
    <property type="protein sequence ID" value="OEY86861.1"/>
    <property type="molecule type" value="Genomic_DNA"/>
</dbReference>
<proteinExistence type="predicted"/>
<dbReference type="Pfam" id="PF12969">
    <property type="entry name" value="DUF3857"/>
    <property type="match status" value="1"/>
</dbReference>
<reference evidence="2 3" key="1">
    <citation type="submission" date="2016-09" db="EMBL/GenBank/DDBJ databases">
        <title>Genomic evidence for plant-parasitic nematodes as the earliest Wolbachia hosts.</title>
        <authorList>
            <person name="Brown A.M."/>
            <person name="Wasala S.K."/>
            <person name="Howe D.K."/>
            <person name="Peetz A.B."/>
            <person name="Zasada I.A."/>
            <person name="Denver D.R."/>
        </authorList>
    </citation>
    <scope>NUCLEOTIDE SEQUENCE [LARGE SCALE GENOMIC DNA]</scope>
    <source>
        <strain evidence="3">wPpe</strain>
    </source>
</reference>
<organism evidence="2 3">
    <name type="scientific">Wolbachia pipientis</name>
    <dbReference type="NCBI Taxonomy" id="955"/>
    <lineage>
        <taxon>Bacteria</taxon>
        <taxon>Pseudomonadati</taxon>
        <taxon>Pseudomonadota</taxon>
        <taxon>Alphaproteobacteria</taxon>
        <taxon>Rickettsiales</taxon>
        <taxon>Anaplasmataceae</taxon>
        <taxon>Wolbachieae</taxon>
        <taxon>Wolbachia</taxon>
    </lineage>
</organism>
<dbReference type="SUPFAM" id="SSF54001">
    <property type="entry name" value="Cysteine proteinases"/>
    <property type="match status" value="1"/>
</dbReference>